<keyword evidence="8" id="KW-0472">Membrane</keyword>
<dbReference type="GO" id="GO:0016829">
    <property type="term" value="F:lyase activity"/>
    <property type="evidence" value="ECO:0007669"/>
    <property type="project" value="UniProtKB-KW"/>
</dbReference>
<keyword evidence="6" id="KW-0408">Iron</keyword>
<dbReference type="CDD" id="cd16378">
    <property type="entry name" value="CcmH_N"/>
    <property type="match status" value="1"/>
</dbReference>
<keyword evidence="10" id="KW-0456">Lyase</keyword>
<dbReference type="InterPro" id="IPR051263">
    <property type="entry name" value="C-type_cytochrome_biogenesis"/>
</dbReference>
<feature type="transmembrane region" description="Helical" evidence="8">
    <location>
        <begin position="123"/>
        <end position="143"/>
    </location>
</feature>
<keyword evidence="2" id="KW-0349">Heme</keyword>
<dbReference type="PANTHER" id="PTHR47870">
    <property type="entry name" value="CYTOCHROME C-TYPE BIOGENESIS PROTEIN CCMH"/>
    <property type="match status" value="1"/>
</dbReference>
<dbReference type="GO" id="GO:0005886">
    <property type="term" value="C:plasma membrane"/>
    <property type="evidence" value="ECO:0007669"/>
    <property type="project" value="TreeGrafter"/>
</dbReference>
<dbReference type="Gene3D" id="1.10.8.640">
    <property type="entry name" value="Cytochrome C biogenesis protein"/>
    <property type="match status" value="1"/>
</dbReference>
<comment type="similarity">
    <text evidence="1">Belongs to the CcmH/CycL/Ccl2/NrfF family.</text>
</comment>
<evidence type="ECO:0000256" key="8">
    <source>
        <dbReference type="SAM" id="Phobius"/>
    </source>
</evidence>
<evidence type="ECO:0000256" key="7">
    <source>
        <dbReference type="SAM" id="MobiDB-lite"/>
    </source>
</evidence>
<proteinExistence type="inferred from homology"/>
<name>A0A3B0Y721_9ZZZZ</name>
<evidence type="ECO:0000256" key="6">
    <source>
        <dbReference type="ARBA" id="ARBA00023004"/>
    </source>
</evidence>
<keyword evidence="8" id="KW-0812">Transmembrane</keyword>
<organism evidence="10">
    <name type="scientific">hydrothermal vent metagenome</name>
    <dbReference type="NCBI Taxonomy" id="652676"/>
    <lineage>
        <taxon>unclassified sequences</taxon>
        <taxon>metagenomes</taxon>
        <taxon>ecological metagenomes</taxon>
    </lineage>
</organism>
<dbReference type="PANTHER" id="PTHR47870:SF1">
    <property type="entry name" value="CYTOCHROME C-TYPE BIOGENESIS PROTEIN CCMH"/>
    <property type="match status" value="1"/>
</dbReference>
<feature type="region of interest" description="Disordered" evidence="7">
    <location>
        <begin position="148"/>
        <end position="177"/>
    </location>
</feature>
<evidence type="ECO:0000256" key="5">
    <source>
        <dbReference type="ARBA" id="ARBA00022748"/>
    </source>
</evidence>
<reference evidence="10" key="1">
    <citation type="submission" date="2018-06" db="EMBL/GenBank/DDBJ databases">
        <authorList>
            <person name="Zhirakovskaya E."/>
        </authorList>
    </citation>
    <scope>NUCLEOTIDE SEQUENCE</scope>
</reference>
<keyword evidence="8" id="KW-1133">Transmembrane helix</keyword>
<dbReference type="EMBL" id="UOFN01000061">
    <property type="protein sequence ID" value="VAW76585.1"/>
    <property type="molecule type" value="Genomic_DNA"/>
</dbReference>
<accession>A0A3B0Y721</accession>
<feature type="transmembrane region" description="Helical" evidence="8">
    <location>
        <begin position="12"/>
        <end position="31"/>
    </location>
</feature>
<keyword evidence="3" id="KW-0479">Metal-binding</keyword>
<dbReference type="GO" id="GO:0017004">
    <property type="term" value="P:cytochrome complex assembly"/>
    <property type="evidence" value="ECO:0007669"/>
    <property type="project" value="UniProtKB-KW"/>
</dbReference>
<gene>
    <name evidence="10" type="ORF">MNBD_GAMMA15-444</name>
</gene>
<dbReference type="InterPro" id="IPR005616">
    <property type="entry name" value="CcmH/CycL/Ccl2/NrfF_N"/>
</dbReference>
<feature type="domain" description="CcmH/CycL/Ccl2/NrfF N-terminal" evidence="9">
    <location>
        <begin position="27"/>
        <end position="166"/>
    </location>
</feature>
<sequence>MNLCQFFSRQPTLLRQLPAIFTVIMALAMTWTSPIQAAGLEAFDFTGKVDEQRFKLLIVELRCLVCQNQSLADSDADLAHDLRREVFELMESGQSNQEITDFLVMRYGDFVLYNPPVKRKTWILWYGPFALLLVGLVALVFTVRKRRQQPEPSFSEQEQKKLKQLLGDDDRDGDKPA</sequence>
<feature type="compositionally biased region" description="Basic and acidic residues" evidence="7">
    <location>
        <begin position="157"/>
        <end position="177"/>
    </location>
</feature>
<dbReference type="GO" id="GO:0046872">
    <property type="term" value="F:metal ion binding"/>
    <property type="evidence" value="ECO:0007669"/>
    <property type="project" value="UniProtKB-KW"/>
</dbReference>
<evidence type="ECO:0000256" key="1">
    <source>
        <dbReference type="ARBA" id="ARBA00010342"/>
    </source>
</evidence>
<evidence type="ECO:0000313" key="10">
    <source>
        <dbReference type="EMBL" id="VAW76585.1"/>
    </source>
</evidence>
<protein>
    <submittedName>
        <fullName evidence="10">Cytochrome c heme lyase subunit CcmL</fullName>
    </submittedName>
</protein>
<evidence type="ECO:0000256" key="2">
    <source>
        <dbReference type="ARBA" id="ARBA00022617"/>
    </source>
</evidence>
<keyword evidence="5" id="KW-0201">Cytochrome c-type biogenesis</keyword>
<keyword evidence="4" id="KW-0732">Signal</keyword>
<dbReference type="InterPro" id="IPR038297">
    <property type="entry name" value="CcmH/CycL/NrfF/Ccl2_sf"/>
</dbReference>
<evidence type="ECO:0000256" key="3">
    <source>
        <dbReference type="ARBA" id="ARBA00022723"/>
    </source>
</evidence>
<evidence type="ECO:0000259" key="9">
    <source>
        <dbReference type="Pfam" id="PF03918"/>
    </source>
</evidence>
<dbReference type="FunFam" id="1.10.8.640:FF:000001">
    <property type="entry name" value="Cytochrome c-type biogenesis protein"/>
    <property type="match status" value="1"/>
</dbReference>
<dbReference type="AlphaFoldDB" id="A0A3B0Y721"/>
<dbReference type="Pfam" id="PF03918">
    <property type="entry name" value="CcmH"/>
    <property type="match status" value="1"/>
</dbReference>
<evidence type="ECO:0000256" key="4">
    <source>
        <dbReference type="ARBA" id="ARBA00022729"/>
    </source>
</evidence>